<accession>A0A3D9RW31</accession>
<name>A0A3D9RW31_9FLAO</name>
<sequence length="240" mass="27003">MSSDYKLSNNESVIHECILNGSDTRQSDLKLTNLRFKIQGDDTTTSATSGTLKIKENRDLDIYVDLKNDDDGVANSSYFEMRISQYASTSPQYSSDNFMTGNGGSIPANSSKTVSLSTYIYDYVGSIYFTNGTTYYIILDIDPNNDVDETYENNNIEIIPFKFESTSSKPPKDGGFEIQQKSSIPIESPYLISIHNFSGVKVLEKKIQNKTYENEIISNLPKGFYILNSIHGSRKIYVKE</sequence>
<keyword evidence="3" id="KW-1185">Reference proteome</keyword>
<comment type="caution">
    <text evidence="2">The sequence shown here is derived from an EMBL/GenBank/DDBJ whole genome shotgun (WGS) entry which is preliminary data.</text>
</comment>
<dbReference type="InterPro" id="IPR026444">
    <property type="entry name" value="Secre_tail"/>
</dbReference>
<dbReference type="NCBIfam" id="TIGR04183">
    <property type="entry name" value="Por_Secre_tail"/>
    <property type="match status" value="1"/>
</dbReference>
<evidence type="ECO:0000313" key="3">
    <source>
        <dbReference type="Proteomes" id="UP000256429"/>
    </source>
</evidence>
<dbReference type="EMBL" id="QTTQ01000010">
    <property type="protein sequence ID" value="REE81774.1"/>
    <property type="molecule type" value="Genomic_DNA"/>
</dbReference>
<dbReference type="AlphaFoldDB" id="A0A3D9RW31"/>
<organism evidence="2 3">
    <name type="scientific">Lutibacter oceani</name>
    <dbReference type="NCBI Taxonomy" id="1853311"/>
    <lineage>
        <taxon>Bacteria</taxon>
        <taxon>Pseudomonadati</taxon>
        <taxon>Bacteroidota</taxon>
        <taxon>Flavobacteriia</taxon>
        <taxon>Flavobacteriales</taxon>
        <taxon>Flavobacteriaceae</taxon>
        <taxon>Lutibacter</taxon>
    </lineage>
</organism>
<dbReference type="Gene3D" id="2.60.40.10">
    <property type="entry name" value="Immunoglobulins"/>
    <property type="match status" value="1"/>
</dbReference>
<proteinExistence type="predicted"/>
<keyword evidence="1" id="KW-0732">Signal</keyword>
<protein>
    <submittedName>
        <fullName evidence="2">Putative secreted protein (Por secretion system target)</fullName>
    </submittedName>
</protein>
<gene>
    <name evidence="2" type="ORF">BX611_1310</name>
</gene>
<evidence type="ECO:0000256" key="1">
    <source>
        <dbReference type="ARBA" id="ARBA00022729"/>
    </source>
</evidence>
<reference evidence="2 3" key="1">
    <citation type="submission" date="2018-08" db="EMBL/GenBank/DDBJ databases">
        <title>Genomic Encyclopedia of Type Strains, Phase III (KMG-III): the genomes of soil and plant-associated and newly described type strains.</title>
        <authorList>
            <person name="Whitman W."/>
        </authorList>
    </citation>
    <scope>NUCLEOTIDE SEQUENCE [LARGE SCALE GENOMIC DNA]</scope>
    <source>
        <strain evidence="2 3">325-5</strain>
    </source>
</reference>
<dbReference type="Proteomes" id="UP000256429">
    <property type="component" value="Unassembled WGS sequence"/>
</dbReference>
<evidence type="ECO:0000313" key="2">
    <source>
        <dbReference type="EMBL" id="REE81774.1"/>
    </source>
</evidence>
<dbReference type="InterPro" id="IPR013783">
    <property type="entry name" value="Ig-like_fold"/>
</dbReference>